<organism evidence="2 3">
    <name type="scientific">Mola mola</name>
    <name type="common">Ocean sunfish</name>
    <name type="synonym">Tetraodon mola</name>
    <dbReference type="NCBI Taxonomy" id="94237"/>
    <lineage>
        <taxon>Eukaryota</taxon>
        <taxon>Metazoa</taxon>
        <taxon>Chordata</taxon>
        <taxon>Craniata</taxon>
        <taxon>Vertebrata</taxon>
        <taxon>Euteleostomi</taxon>
        <taxon>Actinopterygii</taxon>
        <taxon>Neopterygii</taxon>
        <taxon>Teleostei</taxon>
        <taxon>Neoteleostei</taxon>
        <taxon>Acanthomorphata</taxon>
        <taxon>Eupercaria</taxon>
        <taxon>Tetraodontiformes</taxon>
        <taxon>Molidae</taxon>
        <taxon>Mola</taxon>
    </lineage>
</organism>
<evidence type="ECO:0000313" key="3">
    <source>
        <dbReference type="Proteomes" id="UP000261620"/>
    </source>
</evidence>
<dbReference type="STRING" id="94237.ENSMMOP00000015580"/>
<dbReference type="Ensembl" id="ENSMMOT00000015835.1">
    <property type="protein sequence ID" value="ENSMMOP00000015580.1"/>
    <property type="gene ID" value="ENSMMOG00000011880.1"/>
</dbReference>
<name>A0A3Q4BAZ8_MOLML</name>
<dbReference type="Proteomes" id="UP000261620">
    <property type="component" value="Unplaced"/>
</dbReference>
<keyword evidence="1" id="KW-0472">Membrane</keyword>
<reference evidence="2" key="2">
    <citation type="submission" date="2025-09" db="UniProtKB">
        <authorList>
            <consortium name="Ensembl"/>
        </authorList>
    </citation>
    <scope>IDENTIFICATION</scope>
</reference>
<feature type="transmembrane region" description="Helical" evidence="1">
    <location>
        <begin position="34"/>
        <end position="63"/>
    </location>
</feature>
<keyword evidence="3" id="KW-1185">Reference proteome</keyword>
<reference evidence="2" key="1">
    <citation type="submission" date="2025-08" db="UniProtKB">
        <authorList>
            <consortium name="Ensembl"/>
        </authorList>
    </citation>
    <scope>IDENTIFICATION</scope>
</reference>
<feature type="transmembrane region" description="Helical" evidence="1">
    <location>
        <begin position="254"/>
        <end position="274"/>
    </location>
</feature>
<evidence type="ECO:0000256" key="1">
    <source>
        <dbReference type="SAM" id="Phobius"/>
    </source>
</evidence>
<evidence type="ECO:0008006" key="4">
    <source>
        <dbReference type="Google" id="ProtNLM"/>
    </source>
</evidence>
<keyword evidence="1" id="KW-1133">Transmembrane helix</keyword>
<protein>
    <recommendedName>
        <fullName evidence="4">G-protein coupled receptors family 1 profile domain-containing protein</fullName>
    </recommendedName>
</protein>
<keyword evidence="1" id="KW-0812">Transmembrane</keyword>
<dbReference type="AlphaFoldDB" id="A0A3Q4BAZ8"/>
<evidence type="ECO:0000313" key="2">
    <source>
        <dbReference type="Ensembl" id="ENSMMOP00000015580.1"/>
    </source>
</evidence>
<accession>A0A3Q4BAZ8</accession>
<proteinExistence type="predicted"/>
<sequence length="302" mass="33406">MTGNVSAEPGSALPQLNLLASASPPPWEALTFTLAALCQVVATLVLFVFAVGSNLSVLITVCWGCGYPLAAHSRLLIVSLASADLCSGMLAVSYVSCCVESSSSLACTQQLPFFICPIVLMLESVNGQILLAAWILSLLLASPQVHSQRAAILASVTSVREAGALQTQWQRTNYNQIGHSLTYTIKIPKNNLTFEENHLKGSFSTGWDLEAVQENIIPKAWMKNIKITLLIVSSFRNMHHIFFVFINLNTYCDPVIYGFCLSVLVSVFNSAFYLQPFWFWALDRPSVQFSFQWNAYKREKHL</sequence>
<feature type="transmembrane region" description="Helical" evidence="1">
    <location>
        <begin position="111"/>
        <end position="140"/>
    </location>
</feature>